<dbReference type="EMBL" id="LSBJ02000002">
    <property type="protein sequence ID" value="OAQ70825.1"/>
    <property type="molecule type" value="Genomic_DNA"/>
</dbReference>
<dbReference type="Pfam" id="PF13813">
    <property type="entry name" value="MBOAT_2"/>
    <property type="match status" value="1"/>
</dbReference>
<gene>
    <name evidence="10" type="ORF">VFPPC_13427</name>
</gene>
<evidence type="ECO:0000256" key="2">
    <source>
        <dbReference type="ARBA" id="ARBA00005179"/>
    </source>
</evidence>
<evidence type="ECO:0000313" key="11">
    <source>
        <dbReference type="Proteomes" id="UP000078397"/>
    </source>
</evidence>
<dbReference type="PANTHER" id="PTHR31595:SF57">
    <property type="entry name" value="OS04G0481900 PROTEIN"/>
    <property type="match status" value="1"/>
</dbReference>
<reference evidence="10 11" key="1">
    <citation type="journal article" date="2016" name="PLoS Pathog.">
        <title>Biosynthesis of antibiotic leucinostatins in bio-control fungus Purpureocillium lilacinum and their inhibition on phytophthora revealed by genome mining.</title>
        <authorList>
            <person name="Wang G."/>
            <person name="Liu Z."/>
            <person name="Lin R."/>
            <person name="Li E."/>
            <person name="Mao Z."/>
            <person name="Ling J."/>
            <person name="Yang Y."/>
            <person name="Yin W.B."/>
            <person name="Xie B."/>
        </authorList>
    </citation>
    <scope>NUCLEOTIDE SEQUENCE [LARGE SCALE GENOMIC DNA]</scope>
    <source>
        <strain evidence="10">170</strain>
    </source>
</reference>
<evidence type="ECO:0000259" key="9">
    <source>
        <dbReference type="Pfam" id="PF13813"/>
    </source>
</evidence>
<organism evidence="10 11">
    <name type="scientific">Pochonia chlamydosporia 170</name>
    <dbReference type="NCBI Taxonomy" id="1380566"/>
    <lineage>
        <taxon>Eukaryota</taxon>
        <taxon>Fungi</taxon>
        <taxon>Dikarya</taxon>
        <taxon>Ascomycota</taxon>
        <taxon>Pezizomycotina</taxon>
        <taxon>Sordariomycetes</taxon>
        <taxon>Hypocreomycetidae</taxon>
        <taxon>Hypocreales</taxon>
        <taxon>Clavicipitaceae</taxon>
        <taxon>Pochonia</taxon>
    </lineage>
</organism>
<dbReference type="KEGG" id="pchm:VFPPC_13427"/>
<keyword evidence="6 8" id="KW-1133">Transmembrane helix</keyword>
<feature type="transmembrane region" description="Helical" evidence="8">
    <location>
        <begin position="7"/>
        <end position="28"/>
    </location>
</feature>
<keyword evidence="5 8" id="KW-0812">Transmembrane</keyword>
<keyword evidence="7 8" id="KW-0472">Membrane</keyword>
<comment type="subcellular location">
    <subcellularLocation>
        <location evidence="1">Membrane</location>
        <topology evidence="1">Multi-pass membrane protein</topology>
    </subcellularLocation>
</comment>
<feature type="transmembrane region" description="Helical" evidence="8">
    <location>
        <begin position="65"/>
        <end position="84"/>
    </location>
</feature>
<name>A0A179FYT6_METCM</name>
<dbReference type="RefSeq" id="XP_018147362.1">
    <property type="nucleotide sequence ID" value="XM_018291204.1"/>
</dbReference>
<evidence type="ECO:0000256" key="4">
    <source>
        <dbReference type="ARBA" id="ARBA00022679"/>
    </source>
</evidence>
<keyword evidence="11" id="KW-1185">Reference proteome</keyword>
<evidence type="ECO:0000256" key="6">
    <source>
        <dbReference type="ARBA" id="ARBA00022989"/>
    </source>
</evidence>
<protein>
    <submittedName>
        <fullName evidence="10">Membrane bound o-acyl transferase family domain-containing protein</fullName>
    </submittedName>
</protein>
<dbReference type="Proteomes" id="UP000078397">
    <property type="component" value="Unassembled WGS sequence"/>
</dbReference>
<feature type="transmembrane region" description="Helical" evidence="8">
    <location>
        <begin position="195"/>
        <end position="218"/>
    </location>
</feature>
<evidence type="ECO:0000313" key="10">
    <source>
        <dbReference type="EMBL" id="OAQ70825.1"/>
    </source>
</evidence>
<evidence type="ECO:0000256" key="1">
    <source>
        <dbReference type="ARBA" id="ARBA00004141"/>
    </source>
</evidence>
<comment type="pathway">
    <text evidence="2">Secondary metabolite biosynthesis.</text>
</comment>
<comment type="caution">
    <text evidence="10">The sequence shown here is derived from an EMBL/GenBank/DDBJ whole genome shotgun (WGS) entry which is preliminary data.</text>
</comment>
<dbReference type="InterPro" id="IPR032805">
    <property type="entry name" value="Wax_synthase_dom"/>
</dbReference>
<sequence>MLRISEALSTLEPIAWFLSTAPIFIYTLKQNPKSRWWLLPLNVLPSIQSYRTVNQVATRFPGLDWLLAFTNLIFIIHATSALYLEGLVVPTPPKGAPQRWNTIISFKAWMNPRRLPLKSTYDPNRKPVTTTQRLFFVAKRLITLAILAALYLGIELGILFYLKPGPRDFGASHQKYIHLECDRAALFRLVFAFHWAWLTYLILTAANSVLAVVFVGLLQIDDPDEWPVLYGNPFQAYSIQRFWGSFWHHIGTPSQLCYGRLITRRVLRVEPGSTVEKVFLALWVFTVSGVVHGLVTWKTDPEADPFSDFWFLMLNFLAGLVEMSIRHVSLFGGKGKSPTVLSRLMGYLLILAFFYCIVPPYQFPILYRAAVCRMPFKVNMKMNRRS</sequence>
<feature type="domain" description="Wax synthase" evidence="9">
    <location>
        <begin position="226"/>
        <end position="313"/>
    </location>
</feature>
<feature type="transmembrane region" description="Helical" evidence="8">
    <location>
        <begin position="344"/>
        <end position="363"/>
    </location>
</feature>
<evidence type="ECO:0000256" key="3">
    <source>
        <dbReference type="ARBA" id="ARBA00007282"/>
    </source>
</evidence>
<proteinExistence type="inferred from homology"/>
<feature type="transmembrane region" description="Helical" evidence="8">
    <location>
        <begin position="141"/>
        <end position="162"/>
    </location>
</feature>
<accession>A0A179FYT6</accession>
<dbReference type="GO" id="GO:0006629">
    <property type="term" value="P:lipid metabolic process"/>
    <property type="evidence" value="ECO:0007669"/>
    <property type="project" value="InterPro"/>
</dbReference>
<keyword evidence="4 10" id="KW-0808">Transferase</keyword>
<evidence type="ECO:0000256" key="5">
    <source>
        <dbReference type="ARBA" id="ARBA00022692"/>
    </source>
</evidence>
<dbReference type="PANTHER" id="PTHR31595">
    <property type="entry name" value="LONG-CHAIN-ALCOHOL O-FATTY-ACYLTRANSFERASE 3-RELATED"/>
    <property type="match status" value="1"/>
</dbReference>
<dbReference type="GO" id="GO:0016020">
    <property type="term" value="C:membrane"/>
    <property type="evidence" value="ECO:0007669"/>
    <property type="project" value="UniProtKB-SubCell"/>
</dbReference>
<dbReference type="InterPro" id="IPR044851">
    <property type="entry name" value="Wax_synthase"/>
</dbReference>
<feature type="transmembrane region" description="Helical" evidence="8">
    <location>
        <begin position="278"/>
        <end position="297"/>
    </location>
</feature>
<dbReference type="OrthoDB" id="5142997at2759"/>
<evidence type="ECO:0000256" key="8">
    <source>
        <dbReference type="SAM" id="Phobius"/>
    </source>
</evidence>
<dbReference type="GeneID" id="28855198"/>
<dbReference type="AlphaFoldDB" id="A0A179FYT6"/>
<evidence type="ECO:0000256" key="7">
    <source>
        <dbReference type="ARBA" id="ARBA00023136"/>
    </source>
</evidence>
<dbReference type="GO" id="GO:0008374">
    <property type="term" value="F:O-acyltransferase activity"/>
    <property type="evidence" value="ECO:0007669"/>
    <property type="project" value="InterPro"/>
</dbReference>
<comment type="similarity">
    <text evidence="3">Belongs to the wax synthase family.</text>
</comment>